<keyword evidence="7" id="KW-0414">Isoprene biosynthesis</keyword>
<evidence type="ECO:0000256" key="8">
    <source>
        <dbReference type="ARBA" id="ARBA00051119"/>
    </source>
</evidence>
<reference evidence="17" key="1">
    <citation type="journal article" date="2018" name="New Phytol.">
        <title>Isoprenoid biosynthesis in the diatom Haslea ostrearia.</title>
        <authorList>
            <person name="Athanasakoglou A."/>
            <person name="Grypioti E."/>
            <person name="Michailidou S."/>
            <person name="Ignea C."/>
            <person name="Makris A.M."/>
            <person name="Kalantidis K."/>
            <person name="Masse G."/>
            <person name="Argiriou A."/>
            <person name="Verret F."/>
            <person name="Kampranis S.C."/>
        </authorList>
    </citation>
    <scope>NUCLEOTIDE SEQUENCE</scope>
    <source>
        <strain evidence="17">NCC 153.8</strain>
    </source>
</reference>
<evidence type="ECO:0000256" key="12">
    <source>
        <dbReference type="ARBA" id="ARBA00072132"/>
    </source>
</evidence>
<dbReference type="InterPro" id="IPR058578">
    <property type="entry name" value="IspG_TIM"/>
</dbReference>
<evidence type="ECO:0000256" key="13">
    <source>
        <dbReference type="ARBA" id="ARBA00083306"/>
    </source>
</evidence>
<evidence type="ECO:0000259" key="16">
    <source>
        <dbReference type="Pfam" id="PF26540"/>
    </source>
</evidence>
<feature type="domain" description="IspG TIM-barrel" evidence="15">
    <location>
        <begin position="82"/>
        <end position="352"/>
    </location>
</feature>
<dbReference type="HAMAP" id="MF_00159">
    <property type="entry name" value="IspG"/>
    <property type="match status" value="1"/>
</dbReference>
<sequence>MKFGVSSLAAVLASLSYYQGVDAFAPNKMASPASSTSLAMSSVKTAEDVLWTPSIKSGARVEQFGELDKYCEDLKTVFRRKTRTVECGPIKFGSEHPIVRQTMATTDTADVDATIEQVMRCADKGFDLVRITVQGRREATAAAKIREGLFKKGYDIPLCADMHFQPKVALLVADALEKIRINPGNFADGRKDFEEKIYETEEDYFSERAYLTEAFVPLVERCKELNRCMRIGTNHGSLSSRVLSFYGDTPRGMVESAIEFADICRSVDFHNFVFSMKASNPLVMVQSYRLLAAEQYRMGWDYPLHLGVTEAGEGEDGRMKSAIGIGTLLADGLGDTIRVSLTEDPEFEYEPCNRLAEIAGTRLAINPEAKARQEAVKSYDDTRDITSFSRRQGQLPLQKEEDPIDVRGFLNRDGSVISVVYPEMFEKENAQYLYQNLGCKTAVGMPFKDIATTDSILLRKVPPSSNTDARTAIRRLIDVSMGVIVPAEELAKDPIPNAVALMDLEDAVAKNGELPEGAIRLAVTITGEEDDDTLAKVKDLDPVLCLLKTSESISKLHASRRVFELFKNNEIETPVINHFVTSTEDSNELALQLGTSVGSLLADGCGDGVLVEQVGEKQHFSVDFLRTTSFSLLQGSRMRSTKTEFVSCPSCGRTLFDLQETTANIQKATGHLPGVTVAVMGCIVNGPGEMADADFGYVGTLPGKVDLYYGKEVVRKSIPNDDAVDALIDLIKEYDMWKDPEVEEKEEEEAAVVA</sequence>
<dbReference type="Pfam" id="PF26540">
    <property type="entry name" value="GcpE_C"/>
    <property type="match status" value="1"/>
</dbReference>
<dbReference type="PIRSF" id="PIRSF037336">
    <property type="entry name" value="IspG_like"/>
    <property type="match status" value="1"/>
</dbReference>
<keyword evidence="3" id="KW-0479">Metal-binding</keyword>
<evidence type="ECO:0000256" key="14">
    <source>
        <dbReference type="SAM" id="SignalP"/>
    </source>
</evidence>
<keyword evidence="6" id="KW-0411">Iron-sulfur</keyword>
<dbReference type="FunFam" id="3.20.20.20:FF:000005">
    <property type="entry name" value="4-hydroxy-3-methylbut-2-en-1-yl diphosphate synthase (flavodoxin)"/>
    <property type="match status" value="1"/>
</dbReference>
<dbReference type="InterPro" id="IPR058579">
    <property type="entry name" value="IspG_C"/>
</dbReference>
<evidence type="ECO:0000256" key="5">
    <source>
        <dbReference type="ARBA" id="ARBA00023004"/>
    </source>
</evidence>
<dbReference type="Gene3D" id="3.20.20.20">
    <property type="entry name" value="Dihydropteroate synthase-like"/>
    <property type="match status" value="1"/>
</dbReference>
<comment type="similarity">
    <text evidence="10">Belongs to the IspG family.</text>
</comment>
<proteinExistence type="evidence at transcript level"/>
<evidence type="ECO:0000256" key="6">
    <source>
        <dbReference type="ARBA" id="ARBA00023014"/>
    </source>
</evidence>
<evidence type="ECO:0000259" key="15">
    <source>
        <dbReference type="Pfam" id="PF04551"/>
    </source>
</evidence>
<dbReference type="GO" id="GO:0005506">
    <property type="term" value="F:iron ion binding"/>
    <property type="evidence" value="ECO:0007669"/>
    <property type="project" value="InterPro"/>
</dbReference>
<keyword evidence="14" id="KW-0732">Signal</keyword>
<keyword evidence="5" id="KW-0408">Iron</keyword>
<comment type="cofactor">
    <cofactor evidence="1">
        <name>[4Fe-4S] cluster</name>
        <dbReference type="ChEBI" id="CHEBI:49883"/>
    </cofactor>
</comment>
<feature type="domain" description="IspG C-terminal" evidence="16">
    <location>
        <begin position="644"/>
        <end position="732"/>
    </location>
</feature>
<evidence type="ECO:0000256" key="4">
    <source>
        <dbReference type="ARBA" id="ARBA00023002"/>
    </source>
</evidence>
<dbReference type="AlphaFoldDB" id="A0A3G5BBY5"/>
<dbReference type="Pfam" id="PF04551">
    <property type="entry name" value="GcpE"/>
    <property type="match status" value="1"/>
</dbReference>
<feature type="signal peptide" evidence="14">
    <location>
        <begin position="1"/>
        <end position="23"/>
    </location>
</feature>
<dbReference type="InterPro" id="IPR045854">
    <property type="entry name" value="NO2/SO3_Rdtase_4Fe4S_sf"/>
</dbReference>
<dbReference type="InterPro" id="IPR017178">
    <property type="entry name" value="IspG_atypical"/>
</dbReference>
<dbReference type="Gene3D" id="3.30.413.10">
    <property type="entry name" value="Sulfite Reductase Hemoprotein, domain 1"/>
    <property type="match status" value="1"/>
</dbReference>
<evidence type="ECO:0000256" key="9">
    <source>
        <dbReference type="ARBA" id="ARBA00060620"/>
    </source>
</evidence>
<evidence type="ECO:0000256" key="10">
    <source>
        <dbReference type="ARBA" id="ARBA00061554"/>
    </source>
</evidence>
<protein>
    <recommendedName>
        <fullName evidence="12">4-hydroxy-3-methylbut-2-en-1-yl diphosphate synthase (ferredoxin), chloroplastic</fullName>
        <ecNumber evidence="11">1.17.7.1</ecNumber>
    </recommendedName>
    <alternativeName>
        <fullName evidence="13">1-hydroxy-2-methyl-2-(E)-butenyl 4-diphosphate synthase</fullName>
    </alternativeName>
</protein>
<dbReference type="NCBIfam" id="TIGR00612">
    <property type="entry name" value="ispG_gcpE"/>
    <property type="match status" value="1"/>
</dbReference>
<dbReference type="EMBL" id="MH731015">
    <property type="protein sequence ID" value="AYV97153.1"/>
    <property type="molecule type" value="mRNA"/>
</dbReference>
<keyword evidence="4" id="KW-0560">Oxidoreductase</keyword>
<dbReference type="PANTHER" id="PTHR30454:SF0">
    <property type="entry name" value="4-HYDROXY-3-METHYLBUT-2-EN-1-YL DIPHOSPHATE SYNTHASE (FERREDOXIN), CHLOROPLASTIC"/>
    <property type="match status" value="1"/>
</dbReference>
<dbReference type="InterPro" id="IPR004588">
    <property type="entry name" value="IspG_bac-typ"/>
</dbReference>
<feature type="chain" id="PRO_5017986484" description="4-hydroxy-3-methylbut-2-en-1-yl diphosphate synthase (ferredoxin), chloroplastic" evidence="14">
    <location>
        <begin position="24"/>
        <end position="754"/>
    </location>
</feature>
<evidence type="ECO:0000256" key="2">
    <source>
        <dbReference type="ARBA" id="ARBA00022485"/>
    </source>
</evidence>
<evidence type="ECO:0000256" key="11">
    <source>
        <dbReference type="ARBA" id="ARBA00067018"/>
    </source>
</evidence>
<dbReference type="EC" id="1.17.7.1" evidence="11"/>
<name>A0A3G5BBY5_HASOS</name>
<evidence type="ECO:0000256" key="3">
    <source>
        <dbReference type="ARBA" id="ARBA00022723"/>
    </source>
</evidence>
<keyword evidence="2" id="KW-0004">4Fe-4S</keyword>
<dbReference type="GO" id="GO:0016114">
    <property type="term" value="P:terpenoid biosynthetic process"/>
    <property type="evidence" value="ECO:0007669"/>
    <property type="project" value="InterPro"/>
</dbReference>
<evidence type="ECO:0000256" key="7">
    <source>
        <dbReference type="ARBA" id="ARBA00023229"/>
    </source>
</evidence>
<evidence type="ECO:0000313" key="17">
    <source>
        <dbReference type="EMBL" id="AYV97153.1"/>
    </source>
</evidence>
<comment type="catalytic activity">
    <reaction evidence="8">
        <text>(2E)-4-hydroxy-3-methylbut-2-enyl diphosphate + 2 oxidized [2Fe-2S]-[ferredoxin] + H2O = 2-C-methyl-D-erythritol 2,4-cyclic diphosphate + 2 reduced [2Fe-2S]-[ferredoxin] + H(+)</text>
        <dbReference type="Rhea" id="RHEA:26119"/>
        <dbReference type="Rhea" id="RHEA-COMP:10000"/>
        <dbReference type="Rhea" id="RHEA-COMP:10001"/>
        <dbReference type="ChEBI" id="CHEBI:15377"/>
        <dbReference type="ChEBI" id="CHEBI:15378"/>
        <dbReference type="ChEBI" id="CHEBI:33737"/>
        <dbReference type="ChEBI" id="CHEBI:33738"/>
        <dbReference type="ChEBI" id="CHEBI:58483"/>
        <dbReference type="ChEBI" id="CHEBI:128753"/>
        <dbReference type="EC" id="1.17.7.1"/>
    </reaction>
</comment>
<dbReference type="GO" id="GO:0046429">
    <property type="term" value="F:4-hydroxy-3-methylbut-2-en-1-yl diphosphate synthase activity (ferredoxin)"/>
    <property type="evidence" value="ECO:0007669"/>
    <property type="project" value="UniProtKB-EC"/>
</dbReference>
<comment type="pathway">
    <text evidence="9">Isoprenoid biosynthesis; isopentenyl diphosphate biosynthesis via DXP pathway; isopentenyl diphosphate from 1-deoxy-D-xylulose 5-phosphate: step 5/6.</text>
</comment>
<dbReference type="GO" id="GO:0051539">
    <property type="term" value="F:4 iron, 4 sulfur cluster binding"/>
    <property type="evidence" value="ECO:0007669"/>
    <property type="project" value="UniProtKB-KW"/>
</dbReference>
<dbReference type="GO" id="GO:0019288">
    <property type="term" value="P:isopentenyl diphosphate biosynthetic process, methylerythritol 4-phosphate pathway"/>
    <property type="evidence" value="ECO:0007669"/>
    <property type="project" value="TreeGrafter"/>
</dbReference>
<dbReference type="PANTHER" id="PTHR30454">
    <property type="entry name" value="4-HYDROXY-3-METHYLBUT-2-EN-1-YL DIPHOSPHATE SYNTHASE"/>
    <property type="match status" value="1"/>
</dbReference>
<dbReference type="SUPFAM" id="SSF56014">
    <property type="entry name" value="Nitrite and sulphite reductase 4Fe-4S domain-like"/>
    <property type="match status" value="1"/>
</dbReference>
<dbReference type="FunFam" id="3.30.413.10:FF:000006">
    <property type="entry name" value="4-hydroxy-3-methylbut-2-en-1-yl diphosphate synthase (flavodoxin)"/>
    <property type="match status" value="1"/>
</dbReference>
<dbReference type="InterPro" id="IPR011005">
    <property type="entry name" value="Dihydropteroate_synth-like_sf"/>
</dbReference>
<organism evidence="17">
    <name type="scientific">Haslea ostrearia</name>
    <name type="common">Marine diatom</name>
    <dbReference type="NCBI Taxonomy" id="67476"/>
    <lineage>
        <taxon>Eukaryota</taxon>
        <taxon>Sar</taxon>
        <taxon>Stramenopiles</taxon>
        <taxon>Ochrophyta</taxon>
        <taxon>Bacillariophyta</taxon>
        <taxon>Bacillariophyceae</taxon>
        <taxon>Bacillariophycidae</taxon>
        <taxon>Naviculales</taxon>
        <taxon>Naviculaceae</taxon>
        <taxon>Haslea</taxon>
    </lineage>
</organism>
<accession>A0A3G5BBY5</accession>
<evidence type="ECO:0000256" key="1">
    <source>
        <dbReference type="ARBA" id="ARBA00001966"/>
    </source>
</evidence>